<dbReference type="AlphaFoldDB" id="A8N4M1"/>
<dbReference type="Proteomes" id="UP000001861">
    <property type="component" value="Unassembled WGS sequence"/>
</dbReference>
<dbReference type="KEGG" id="cci:CC1G_05999"/>
<sequence length="263" mass="28314">MAVIDDTQKFMTIGAMEGLNKSFEEVRIDDYLKAYMTTGRPPQPCPQEPASDVARSALGLPPLFKPYSASPPGTSSLLSSTTATTTLAPVPTCRDPSQLPIGQEFKPAKVDSETFHSIVAAAEYAFFSPEELRYYAYLKGNKLPPLSVKMDPFVMSTVTPTSTSTASTLPPTDSREKMESIVCQPLFADHSFEELRVFFMLAGKELNSAEIRQFFNQPAPAPIVPSTPVSNPHIPAPIIAAPVTPGPPISATPGPAFSFKFGA</sequence>
<name>A8N4M1_COPC7</name>
<gene>
    <name evidence="1" type="ORF">CC1G_05999</name>
</gene>
<comment type="caution">
    <text evidence="1">The sequence shown here is derived from an EMBL/GenBank/DDBJ whole genome shotgun (WGS) entry which is preliminary data.</text>
</comment>
<reference evidence="1 2" key="1">
    <citation type="journal article" date="2010" name="Proc. Natl. Acad. Sci. U.S.A.">
        <title>Insights into evolution of multicellular fungi from the assembled chromosomes of the mushroom Coprinopsis cinerea (Coprinus cinereus).</title>
        <authorList>
            <person name="Stajich J.E."/>
            <person name="Wilke S.K."/>
            <person name="Ahren D."/>
            <person name="Au C.H."/>
            <person name="Birren B.W."/>
            <person name="Borodovsky M."/>
            <person name="Burns C."/>
            <person name="Canback B."/>
            <person name="Casselton L.A."/>
            <person name="Cheng C.K."/>
            <person name="Deng J."/>
            <person name="Dietrich F.S."/>
            <person name="Fargo D.C."/>
            <person name="Farman M.L."/>
            <person name="Gathman A.C."/>
            <person name="Goldberg J."/>
            <person name="Guigo R."/>
            <person name="Hoegger P.J."/>
            <person name="Hooker J.B."/>
            <person name="Huggins A."/>
            <person name="James T.Y."/>
            <person name="Kamada T."/>
            <person name="Kilaru S."/>
            <person name="Kodira C."/>
            <person name="Kues U."/>
            <person name="Kupfer D."/>
            <person name="Kwan H.S."/>
            <person name="Lomsadze A."/>
            <person name="Li W."/>
            <person name="Lilly W.W."/>
            <person name="Ma L.J."/>
            <person name="Mackey A.J."/>
            <person name="Manning G."/>
            <person name="Martin F."/>
            <person name="Muraguchi H."/>
            <person name="Natvig D.O."/>
            <person name="Palmerini H."/>
            <person name="Ramesh M.A."/>
            <person name="Rehmeyer C.J."/>
            <person name="Roe B.A."/>
            <person name="Shenoy N."/>
            <person name="Stanke M."/>
            <person name="Ter-Hovhannisyan V."/>
            <person name="Tunlid A."/>
            <person name="Velagapudi R."/>
            <person name="Vision T.J."/>
            <person name="Zeng Q."/>
            <person name="Zolan M.E."/>
            <person name="Pukkila P.J."/>
        </authorList>
    </citation>
    <scope>NUCLEOTIDE SEQUENCE [LARGE SCALE GENOMIC DNA]</scope>
    <source>
        <strain evidence="2">Okayama-7 / 130 / ATCC MYA-4618 / FGSC 9003</strain>
    </source>
</reference>
<organism evidence="1 2">
    <name type="scientific">Coprinopsis cinerea (strain Okayama-7 / 130 / ATCC MYA-4618 / FGSC 9003)</name>
    <name type="common">Inky cap fungus</name>
    <name type="synonym">Hormographiella aspergillata</name>
    <dbReference type="NCBI Taxonomy" id="240176"/>
    <lineage>
        <taxon>Eukaryota</taxon>
        <taxon>Fungi</taxon>
        <taxon>Dikarya</taxon>
        <taxon>Basidiomycota</taxon>
        <taxon>Agaricomycotina</taxon>
        <taxon>Agaricomycetes</taxon>
        <taxon>Agaricomycetidae</taxon>
        <taxon>Agaricales</taxon>
        <taxon>Agaricineae</taxon>
        <taxon>Psathyrellaceae</taxon>
        <taxon>Coprinopsis</taxon>
    </lineage>
</organism>
<dbReference type="VEuPathDB" id="FungiDB:CC1G_05999"/>
<dbReference type="GeneID" id="6006227"/>
<dbReference type="STRING" id="240176.A8N4M1"/>
<keyword evidence="2" id="KW-1185">Reference proteome</keyword>
<dbReference type="OrthoDB" id="3234974at2759"/>
<dbReference type="InParanoid" id="A8N4M1"/>
<dbReference type="EMBL" id="AACS02000003">
    <property type="protein sequence ID" value="EAU92012.1"/>
    <property type="molecule type" value="Genomic_DNA"/>
</dbReference>
<evidence type="ECO:0000313" key="2">
    <source>
        <dbReference type="Proteomes" id="UP000001861"/>
    </source>
</evidence>
<accession>A8N4M1</accession>
<dbReference type="eggNOG" id="ENOG502STUE">
    <property type="taxonomic scope" value="Eukaryota"/>
</dbReference>
<proteinExistence type="predicted"/>
<dbReference type="RefSeq" id="XP_001829790.1">
    <property type="nucleotide sequence ID" value="XM_001829738.2"/>
</dbReference>
<evidence type="ECO:0000313" key="1">
    <source>
        <dbReference type="EMBL" id="EAU92012.1"/>
    </source>
</evidence>
<dbReference type="OMA" id="RCHAYAT"/>
<protein>
    <submittedName>
        <fullName evidence="1">Uncharacterized protein</fullName>
    </submittedName>
</protein>